<organism evidence="8 9">
    <name type="scientific">Thiocapsa roseopersicina</name>
    <dbReference type="NCBI Taxonomy" id="1058"/>
    <lineage>
        <taxon>Bacteria</taxon>
        <taxon>Pseudomonadati</taxon>
        <taxon>Pseudomonadota</taxon>
        <taxon>Gammaproteobacteria</taxon>
        <taxon>Chromatiales</taxon>
        <taxon>Chromatiaceae</taxon>
        <taxon>Thiocapsa</taxon>
    </lineage>
</organism>
<dbReference type="OrthoDB" id="9793824at2"/>
<keyword evidence="9" id="KW-1185">Reference proteome</keyword>
<dbReference type="GO" id="GO:0005886">
    <property type="term" value="C:plasma membrane"/>
    <property type="evidence" value="ECO:0007669"/>
    <property type="project" value="UniProtKB-SubCell"/>
</dbReference>
<evidence type="ECO:0000256" key="5">
    <source>
        <dbReference type="ARBA" id="ARBA00023136"/>
    </source>
</evidence>
<evidence type="ECO:0000256" key="1">
    <source>
        <dbReference type="ARBA" id="ARBA00004651"/>
    </source>
</evidence>
<dbReference type="InterPro" id="IPR051791">
    <property type="entry name" value="Pra-immunoreactive"/>
</dbReference>
<dbReference type="PANTHER" id="PTHR36115:SF10">
    <property type="entry name" value="RDD DOMAIN-CONTAINING PROTEIN"/>
    <property type="match status" value="1"/>
</dbReference>
<evidence type="ECO:0000256" key="2">
    <source>
        <dbReference type="ARBA" id="ARBA00022475"/>
    </source>
</evidence>
<evidence type="ECO:0000256" key="4">
    <source>
        <dbReference type="ARBA" id="ARBA00022989"/>
    </source>
</evidence>
<evidence type="ECO:0000259" key="7">
    <source>
        <dbReference type="Pfam" id="PF06271"/>
    </source>
</evidence>
<name>A0A1H2W6K9_THIRO</name>
<gene>
    <name evidence="8" type="ORF">SAMN05421783_10869</name>
</gene>
<feature type="domain" description="RDD" evidence="7">
    <location>
        <begin position="10"/>
        <end position="138"/>
    </location>
</feature>
<keyword evidence="2" id="KW-1003">Cell membrane</keyword>
<dbReference type="RefSeq" id="WP_093031044.1">
    <property type="nucleotide sequence ID" value="NZ_FNNZ01000008.1"/>
</dbReference>
<dbReference type="Pfam" id="PF06271">
    <property type="entry name" value="RDD"/>
    <property type="match status" value="1"/>
</dbReference>
<dbReference type="Proteomes" id="UP000198816">
    <property type="component" value="Unassembled WGS sequence"/>
</dbReference>
<feature type="transmembrane region" description="Helical" evidence="6">
    <location>
        <begin position="109"/>
        <end position="128"/>
    </location>
</feature>
<proteinExistence type="predicted"/>
<evidence type="ECO:0000256" key="3">
    <source>
        <dbReference type="ARBA" id="ARBA00022692"/>
    </source>
</evidence>
<reference evidence="9" key="1">
    <citation type="submission" date="2016-10" db="EMBL/GenBank/DDBJ databases">
        <authorList>
            <person name="Varghese N."/>
            <person name="Submissions S."/>
        </authorList>
    </citation>
    <scope>NUCLEOTIDE SEQUENCE [LARGE SCALE GENOMIC DNA]</scope>
    <source>
        <strain evidence="9">DSM 217</strain>
    </source>
</reference>
<sequence length="154" mass="17451">MDLDISLAKTPSLLRRIGALLYDSVLLLGVLMFAVMLVVFPYTGLTGASPNEHPIHLALMQVYLAIVICGFYVYFWTHGGQTLGMRAWRFRVIRDDGENLNTRDALKRFGWALLSLLPAGLGLWWSLIDRDGLAWHDRQSHTRLVMLLRSGKKP</sequence>
<feature type="transmembrane region" description="Helical" evidence="6">
    <location>
        <begin position="55"/>
        <end position="76"/>
    </location>
</feature>
<dbReference type="InterPro" id="IPR010432">
    <property type="entry name" value="RDD"/>
</dbReference>
<feature type="transmembrane region" description="Helical" evidence="6">
    <location>
        <begin position="20"/>
        <end position="43"/>
    </location>
</feature>
<dbReference type="STRING" id="1058.SAMN05421783_10869"/>
<evidence type="ECO:0000313" key="8">
    <source>
        <dbReference type="EMBL" id="SDW76293.1"/>
    </source>
</evidence>
<accession>A0A1H2W6K9</accession>
<comment type="subcellular location">
    <subcellularLocation>
        <location evidence="1">Cell membrane</location>
        <topology evidence="1">Multi-pass membrane protein</topology>
    </subcellularLocation>
</comment>
<keyword evidence="4 6" id="KW-1133">Transmembrane helix</keyword>
<dbReference type="EMBL" id="FNNZ01000008">
    <property type="protein sequence ID" value="SDW76293.1"/>
    <property type="molecule type" value="Genomic_DNA"/>
</dbReference>
<keyword evidence="5 6" id="KW-0472">Membrane</keyword>
<protein>
    <submittedName>
        <fullName evidence="8">Uncharacterized membrane protein YckC, RDD family</fullName>
    </submittedName>
</protein>
<dbReference type="AlphaFoldDB" id="A0A1H2W6K9"/>
<evidence type="ECO:0000313" key="9">
    <source>
        <dbReference type="Proteomes" id="UP000198816"/>
    </source>
</evidence>
<dbReference type="PANTHER" id="PTHR36115">
    <property type="entry name" value="PROLINE-RICH ANTIGEN HOMOLOG-RELATED"/>
    <property type="match status" value="1"/>
</dbReference>
<evidence type="ECO:0000256" key="6">
    <source>
        <dbReference type="SAM" id="Phobius"/>
    </source>
</evidence>
<keyword evidence="3 6" id="KW-0812">Transmembrane</keyword>